<gene>
    <name evidence="2" type="ORF">BN1723_019621</name>
</gene>
<proteinExistence type="predicted"/>
<name>A0A0G4NFC6_VERLO</name>
<feature type="compositionally biased region" description="Low complexity" evidence="1">
    <location>
        <begin position="154"/>
        <end position="163"/>
    </location>
</feature>
<evidence type="ECO:0000313" key="3">
    <source>
        <dbReference type="Proteomes" id="UP000045706"/>
    </source>
</evidence>
<feature type="compositionally biased region" description="Basic residues" evidence="1">
    <location>
        <begin position="51"/>
        <end position="62"/>
    </location>
</feature>
<feature type="non-terminal residue" evidence="2">
    <location>
        <position position="163"/>
    </location>
</feature>
<accession>A0A0G4NFC6</accession>
<reference evidence="3" key="1">
    <citation type="submission" date="2015-05" db="EMBL/GenBank/DDBJ databases">
        <authorList>
            <person name="Fogelqvist Johan"/>
        </authorList>
    </citation>
    <scope>NUCLEOTIDE SEQUENCE [LARGE SCALE GENOMIC DNA]</scope>
</reference>
<feature type="compositionally biased region" description="Basic residues" evidence="1">
    <location>
        <begin position="130"/>
        <end position="142"/>
    </location>
</feature>
<sequence length="163" mass="18527">RRPPADVPGRLCRRRRTHGPQPARAGPLAGGAARHDHGRPQGVADQDARLRPRRRPALRHHLGLPQGRPRLRPGRRPLLPRTHAPVGRGPPLRRPPHGRHRLGGRRPRRQLAAAPRHGRLHGRPADRHARGPHPPRPRRRRPEPRPQEHPRLPRPQQRLLGPA</sequence>
<organism evidence="2 3">
    <name type="scientific">Verticillium longisporum</name>
    <name type="common">Verticillium dahliae var. longisporum</name>
    <dbReference type="NCBI Taxonomy" id="100787"/>
    <lineage>
        <taxon>Eukaryota</taxon>
        <taxon>Fungi</taxon>
        <taxon>Dikarya</taxon>
        <taxon>Ascomycota</taxon>
        <taxon>Pezizomycotina</taxon>
        <taxon>Sordariomycetes</taxon>
        <taxon>Hypocreomycetidae</taxon>
        <taxon>Glomerellales</taxon>
        <taxon>Plectosphaerellaceae</taxon>
        <taxon>Verticillium</taxon>
    </lineage>
</organism>
<dbReference type="EMBL" id="CVQI01034486">
    <property type="protein sequence ID" value="CRK45015.1"/>
    <property type="molecule type" value="Genomic_DNA"/>
</dbReference>
<protein>
    <submittedName>
        <fullName evidence="2">Uncharacterized protein</fullName>
    </submittedName>
</protein>
<evidence type="ECO:0000313" key="2">
    <source>
        <dbReference type="EMBL" id="CRK45015.1"/>
    </source>
</evidence>
<feature type="non-terminal residue" evidence="2">
    <location>
        <position position="1"/>
    </location>
</feature>
<evidence type="ECO:0000256" key="1">
    <source>
        <dbReference type="SAM" id="MobiDB-lite"/>
    </source>
</evidence>
<feature type="compositionally biased region" description="Basic residues" evidence="1">
    <location>
        <begin position="94"/>
        <end position="109"/>
    </location>
</feature>
<dbReference type="Proteomes" id="UP000045706">
    <property type="component" value="Unassembled WGS sequence"/>
</dbReference>
<dbReference type="AlphaFoldDB" id="A0A0G4NFC6"/>
<feature type="region of interest" description="Disordered" evidence="1">
    <location>
        <begin position="1"/>
        <end position="163"/>
    </location>
</feature>
<feature type="compositionally biased region" description="Low complexity" evidence="1">
    <location>
        <begin position="19"/>
        <end position="32"/>
    </location>
</feature>